<dbReference type="SUPFAM" id="SSF117281">
    <property type="entry name" value="Kelch motif"/>
    <property type="match status" value="1"/>
</dbReference>
<protein>
    <submittedName>
        <fullName evidence="4">Galactose oxidase</fullName>
    </submittedName>
</protein>
<gene>
    <name evidence="4" type="ORF">LDX50_04480</name>
</gene>
<reference evidence="4" key="1">
    <citation type="submission" date="2021-09" db="EMBL/GenBank/DDBJ databases">
        <title>Fulvivirga sp. isolated from coastal sediment.</title>
        <authorList>
            <person name="Yu H."/>
        </authorList>
    </citation>
    <scope>NUCLEOTIDE SEQUENCE</scope>
    <source>
        <strain evidence="4">1062</strain>
    </source>
</reference>
<evidence type="ECO:0000313" key="4">
    <source>
        <dbReference type="EMBL" id="MCA6074110.1"/>
    </source>
</evidence>
<comment type="caution">
    <text evidence="4">The sequence shown here is derived from an EMBL/GenBank/DDBJ whole genome shotgun (WGS) entry which is preliminary data.</text>
</comment>
<accession>A0A9X1HN85</accession>
<dbReference type="Proteomes" id="UP001139409">
    <property type="component" value="Unassembled WGS sequence"/>
</dbReference>
<dbReference type="Gene3D" id="2.120.10.80">
    <property type="entry name" value="Kelch-type beta propeller"/>
    <property type="match status" value="2"/>
</dbReference>
<dbReference type="InterPro" id="IPR015915">
    <property type="entry name" value="Kelch-typ_b-propeller"/>
</dbReference>
<dbReference type="EMBL" id="JAIXNE010000001">
    <property type="protein sequence ID" value="MCA6074110.1"/>
    <property type="molecule type" value="Genomic_DNA"/>
</dbReference>
<dbReference type="PANTHER" id="PTHR46344:SF27">
    <property type="entry name" value="KELCH REPEAT SUPERFAMILY PROTEIN"/>
    <property type="match status" value="1"/>
</dbReference>
<keyword evidence="5" id="KW-1185">Reference proteome</keyword>
<dbReference type="RefSeq" id="WP_225697214.1">
    <property type="nucleotide sequence ID" value="NZ_JAIXNE010000001.1"/>
</dbReference>
<keyword evidence="3" id="KW-0732">Signal</keyword>
<name>A0A9X1HN85_9BACT</name>
<feature type="chain" id="PRO_5040787409" evidence="3">
    <location>
        <begin position="19"/>
        <end position="322"/>
    </location>
</feature>
<dbReference type="AlphaFoldDB" id="A0A9X1HN85"/>
<keyword evidence="1" id="KW-0880">Kelch repeat</keyword>
<dbReference type="Pfam" id="PF24681">
    <property type="entry name" value="Kelch_KLHDC2_KLHL20_DRC7"/>
    <property type="match status" value="1"/>
</dbReference>
<sequence length="322" mass="34862">MRYVVLILSLLMATCGIAQEWSTLEGSNNCTPRHENSLTAVGNTLVLLGGRGLRPVESFDIASNTWKRHIETPLEMSHFQAITFQGEVWVLGAFTGPYPHEIPIPDVYIFNLEKNEWRKGPVIPSGRRRGAAGAFVHNDKIYLIGGEVDGHYDGTQAWFDEFDPSTNSWKILPDAPTARDHISASVVDNKLVIAGGRQSSAKTNKVLETTLASVDIYDFETGEWSTLSAEKNIPTERAGASSVAYGQLVLIIGGESGAQESSHSDVEGFNTSTMTWKKLPSMQQGRHGTGAVNVNGKIYVVAGSGNRGGGPELSSMEVLTPD</sequence>
<dbReference type="SMART" id="SM00612">
    <property type="entry name" value="Kelch"/>
    <property type="match status" value="4"/>
</dbReference>
<evidence type="ECO:0000256" key="1">
    <source>
        <dbReference type="ARBA" id="ARBA00022441"/>
    </source>
</evidence>
<evidence type="ECO:0000256" key="3">
    <source>
        <dbReference type="SAM" id="SignalP"/>
    </source>
</evidence>
<feature type="signal peptide" evidence="3">
    <location>
        <begin position="1"/>
        <end position="18"/>
    </location>
</feature>
<evidence type="ECO:0000256" key="2">
    <source>
        <dbReference type="ARBA" id="ARBA00022737"/>
    </source>
</evidence>
<dbReference type="PANTHER" id="PTHR46344">
    <property type="entry name" value="OS02G0202900 PROTEIN"/>
    <property type="match status" value="1"/>
</dbReference>
<keyword evidence="2" id="KW-0677">Repeat</keyword>
<organism evidence="4 5">
    <name type="scientific">Fulvivirga sedimenti</name>
    <dbReference type="NCBI Taxonomy" id="2879465"/>
    <lineage>
        <taxon>Bacteria</taxon>
        <taxon>Pseudomonadati</taxon>
        <taxon>Bacteroidota</taxon>
        <taxon>Cytophagia</taxon>
        <taxon>Cytophagales</taxon>
        <taxon>Fulvivirgaceae</taxon>
        <taxon>Fulvivirga</taxon>
    </lineage>
</organism>
<dbReference type="InterPro" id="IPR006652">
    <property type="entry name" value="Kelch_1"/>
</dbReference>
<evidence type="ECO:0000313" key="5">
    <source>
        <dbReference type="Proteomes" id="UP001139409"/>
    </source>
</evidence>
<proteinExistence type="predicted"/>